<reference evidence="3" key="2">
    <citation type="journal article" date="2011" name="Microb. Ecol.">
        <title>Taxonomic and Functional Metagenomic Profiling of the Microbial Community in the Anoxic Sediment of a Sub-saline Shallow Lake (Laguna de Carrizo, Central Spain).</title>
        <authorList>
            <person name="Ferrer M."/>
            <person name="Guazzaroni M.E."/>
            <person name="Richter M."/>
            <person name="Garcia-Salamanca A."/>
            <person name="Yarza P."/>
            <person name="Suarez-Suarez A."/>
            <person name="Solano J."/>
            <person name="Alcaide M."/>
            <person name="van Dillewijn P."/>
            <person name="Molina-Henares M.A."/>
            <person name="Lopez-Cortes N."/>
            <person name="Al-Ramahi Y."/>
            <person name="Guerrero C."/>
            <person name="Acosta A."/>
            <person name="de Eugenio L.I."/>
            <person name="Martinez V."/>
            <person name="Marques S."/>
            <person name="Rojo F."/>
            <person name="Santero E."/>
            <person name="Genilloud O."/>
            <person name="Perez-Perez J."/>
            <person name="Rossello-Mora R."/>
            <person name="Ramos J.L."/>
        </authorList>
    </citation>
    <scope>NUCLEOTIDE SEQUENCE</scope>
</reference>
<keyword evidence="1" id="KW-0732">Signal</keyword>
<proteinExistence type="predicted"/>
<gene>
    <name evidence="3" type="ORF">LDC_0219</name>
</gene>
<evidence type="ECO:0000313" key="3">
    <source>
        <dbReference type="EMBL" id="EFK97722.1"/>
    </source>
</evidence>
<dbReference type="InterPro" id="IPR051010">
    <property type="entry name" value="BCAA_transport"/>
</dbReference>
<name>D9PFE0_9ZZZZ</name>
<dbReference type="Gene3D" id="3.40.50.2300">
    <property type="match status" value="2"/>
</dbReference>
<reference evidence="3" key="1">
    <citation type="submission" date="2010-07" db="EMBL/GenBank/DDBJ databases">
        <authorList>
            <consortium name="CONSOLIDER consortium CSD2007-00005"/>
            <person name="Guazzaroni M.-E."/>
            <person name="Richter M."/>
            <person name="Garcia-Salamanca A."/>
            <person name="Yarza P."/>
            <person name="Ferrer M."/>
        </authorList>
    </citation>
    <scope>NUCLEOTIDE SEQUENCE</scope>
</reference>
<dbReference type="InterPro" id="IPR028081">
    <property type="entry name" value="Leu-bd"/>
</dbReference>
<dbReference type="Pfam" id="PF13458">
    <property type="entry name" value="Peripla_BP_6"/>
    <property type="match status" value="1"/>
</dbReference>
<dbReference type="EMBL" id="ADZX01000052">
    <property type="protein sequence ID" value="EFK97722.1"/>
    <property type="molecule type" value="Genomic_DNA"/>
</dbReference>
<protein>
    <submittedName>
        <fullName evidence="3">Extracellular ligand-binding receptor</fullName>
    </submittedName>
</protein>
<dbReference type="SUPFAM" id="SSF53822">
    <property type="entry name" value="Periplasmic binding protein-like I"/>
    <property type="match status" value="1"/>
</dbReference>
<comment type="caution">
    <text evidence="3">The sequence shown here is derived from an EMBL/GenBank/DDBJ whole genome shotgun (WGS) entry which is preliminary data.</text>
</comment>
<evidence type="ECO:0000259" key="2">
    <source>
        <dbReference type="Pfam" id="PF13458"/>
    </source>
</evidence>
<dbReference type="InterPro" id="IPR028082">
    <property type="entry name" value="Peripla_BP_I"/>
</dbReference>
<dbReference type="PANTHER" id="PTHR30483">
    <property type="entry name" value="LEUCINE-SPECIFIC-BINDING PROTEIN"/>
    <property type="match status" value="1"/>
</dbReference>
<keyword evidence="3" id="KW-0675">Receptor</keyword>
<dbReference type="PANTHER" id="PTHR30483:SF6">
    <property type="entry name" value="PERIPLASMIC BINDING PROTEIN OF ABC TRANSPORTER FOR NATURAL AMINO ACIDS"/>
    <property type="match status" value="1"/>
</dbReference>
<evidence type="ECO:0000256" key="1">
    <source>
        <dbReference type="ARBA" id="ARBA00022729"/>
    </source>
</evidence>
<feature type="domain" description="Leucine-binding protein" evidence="2">
    <location>
        <begin position="39"/>
        <end position="369"/>
    </location>
</feature>
<sequence length="376" mass="41977">MAKKLIVISLAVAAILLTMQCQIETEPKNDYQKQQKSIITIGVILPLTGPSFDGGQNVKRGIELALEELNHQYLKYHYNLVFEDSQYDPKTGVSATKKLIGVDHVKYIIGPQSSSVALAMAPVVEENKVILMSTGAQSDTISDAGDYIFRVQTNTKQEAEFFAEYIHDQTDHEKIDLLVMNTAYANSLIDAFVRQGIYFNQIEKFDSKETDFRTHLNRIKNCGSKYLLLGATRDTGGLILKQAKEMGLDIKFFATSPIAGEELIKTADAAADGLIYPYPYDVESEESNIKSFKQKYFERYGSSNDLYAANGYDAMKILSSCIEQVGDDVAKVKSCLYGIQDYHGASGTFTFDENGDAIKDFIIMTIKDGKFTRYTE</sequence>
<dbReference type="CDD" id="cd19984">
    <property type="entry name" value="PBP1_ABC_ligand_binding-like"/>
    <property type="match status" value="1"/>
</dbReference>
<dbReference type="AlphaFoldDB" id="D9PFE0"/>
<accession>D9PFE0</accession>
<organism evidence="3">
    <name type="scientific">sediment metagenome</name>
    <dbReference type="NCBI Taxonomy" id="749907"/>
    <lineage>
        <taxon>unclassified sequences</taxon>
        <taxon>metagenomes</taxon>
        <taxon>ecological metagenomes</taxon>
    </lineage>
</organism>